<reference evidence="6" key="1">
    <citation type="submission" date="2021-01" db="EMBL/GenBank/DDBJ databases">
        <title>Genome public.</title>
        <authorList>
            <person name="Liu C."/>
            <person name="Sun Q."/>
        </authorList>
    </citation>
    <scope>NUCLEOTIDE SEQUENCE [LARGE SCALE GENOMIC DNA]</scope>
    <source>
        <strain evidence="6">YIM B02556</strain>
    </source>
</reference>
<evidence type="ECO:0000259" key="4">
    <source>
        <dbReference type="SMART" id="SM01008"/>
    </source>
</evidence>
<protein>
    <submittedName>
        <fullName evidence="5">Xanthine dehydrogenase molybdopterin binding subunit</fullName>
        <ecNumber evidence="5">1.17.1.4</ecNumber>
    </submittedName>
</protein>
<dbReference type="Gene3D" id="3.90.1170.50">
    <property type="entry name" value="Aldehyde oxidase/xanthine dehydrogenase, a/b hammerhead"/>
    <property type="match status" value="1"/>
</dbReference>
<gene>
    <name evidence="5" type="primary">xdhB</name>
    <name evidence="5" type="ORF">JHL17_17605</name>
</gene>
<dbReference type="SUPFAM" id="SSF54665">
    <property type="entry name" value="CO dehydrogenase molybdoprotein N-domain-like"/>
    <property type="match status" value="1"/>
</dbReference>
<dbReference type="Proteomes" id="UP000652760">
    <property type="component" value="Unassembled WGS sequence"/>
</dbReference>
<feature type="region of interest" description="Disordered" evidence="3">
    <location>
        <begin position="1"/>
        <end position="38"/>
    </location>
</feature>
<evidence type="ECO:0000256" key="1">
    <source>
        <dbReference type="ARBA" id="ARBA00022505"/>
    </source>
</evidence>
<comment type="caution">
    <text evidence="5">The sequence shown here is derived from an EMBL/GenBank/DDBJ whole genome shotgun (WGS) entry which is preliminary data.</text>
</comment>
<keyword evidence="2 5" id="KW-0560">Oxidoreductase</keyword>
<feature type="domain" description="Aldehyde oxidase/xanthine dehydrogenase a/b hammerhead" evidence="4">
    <location>
        <begin position="40"/>
        <end position="148"/>
    </location>
</feature>
<name>A0ABS1F732_9PROT</name>
<dbReference type="SUPFAM" id="SSF56003">
    <property type="entry name" value="Molybdenum cofactor-binding domain"/>
    <property type="match status" value="1"/>
</dbReference>
<dbReference type="InterPro" id="IPR014309">
    <property type="entry name" value="Xanthine_DH_Mopterin-bd_su"/>
</dbReference>
<dbReference type="PANTHER" id="PTHR11908:SF132">
    <property type="entry name" value="ALDEHYDE OXIDASE 1-RELATED"/>
    <property type="match status" value="1"/>
</dbReference>
<dbReference type="InterPro" id="IPR037165">
    <property type="entry name" value="AldOxase/xan_DH_Mopterin-bd_sf"/>
</dbReference>
<dbReference type="GO" id="GO:0004854">
    <property type="term" value="F:xanthine dehydrogenase activity"/>
    <property type="evidence" value="ECO:0007669"/>
    <property type="project" value="UniProtKB-EC"/>
</dbReference>
<dbReference type="EMBL" id="JAENHM010000052">
    <property type="protein sequence ID" value="MBK1839229.1"/>
    <property type="molecule type" value="Genomic_DNA"/>
</dbReference>
<evidence type="ECO:0000313" key="5">
    <source>
        <dbReference type="EMBL" id="MBK1839229.1"/>
    </source>
</evidence>
<dbReference type="InterPro" id="IPR000674">
    <property type="entry name" value="Ald_Oxase/Xan_DH_a/b"/>
</dbReference>
<keyword evidence="6" id="KW-1185">Reference proteome</keyword>
<dbReference type="InterPro" id="IPR046867">
    <property type="entry name" value="AldOxase/xan_DH_MoCoBD2"/>
</dbReference>
<dbReference type="Gene3D" id="3.30.365.10">
    <property type="entry name" value="Aldehyde oxidase/xanthine dehydrogenase, molybdopterin binding domain"/>
    <property type="match status" value="4"/>
</dbReference>
<dbReference type="InterPro" id="IPR008274">
    <property type="entry name" value="AldOxase/xan_DH_MoCoBD1"/>
</dbReference>
<dbReference type="InterPro" id="IPR036856">
    <property type="entry name" value="Ald_Oxase/Xan_DH_a/b_sf"/>
</dbReference>
<dbReference type="Pfam" id="PF20256">
    <property type="entry name" value="MoCoBD_2"/>
    <property type="match status" value="1"/>
</dbReference>
<sequence>MLMPDALGPDVTTPIAPAPDRIQGAAHDSRRHESAHKHVSGEAVYVDDIAEPAGLLHVYLGLSSRAHARIRSIDLSPVRRAPGVVAVFTADDVPGVNDIGCMGKHDEPLFASTLVEHVGQPVFAVAAETRDQARRAARLAVIEYEDLPAVLTIAAARDGAPDGAHTLVTAPMTLAVGDADAALAEAPHRIEGRLAIGGQEHFYLESQIAMAVPGEDGELLIHVSTQHPTEVQHIVAHVLDIPGAAVTVEVRRMGGGFGGKETQSNLFAACTALVASRTGRAAKLRPDRDDDFQITGKRHDFEIDYRVGFDDDGLIQGVGMLFAARAGYAADLSGPVTDRALFHADNGYFYPAARLQSLPLKTNTVSNTAFRGFGGPQGMVAAERLIDEIAFALGKDPLEIRKRNFYGTDPEADGRNLTPYHQTVTDNILPELVAQLEETSGYWQRREEIRAFNAGSRMLRKGLALTPVKFGISFTATHYNQAGALVHVYTDGSIQLNHGGTEMGQGLYTKVAQVVAEEFQVDISTIRPTATNTGKVPNTSATAASSGADLNGKAAQAAARTIRERLVAFAAEAWGVAPDAVRFERNRVWAGDREMSFADLVRAAYMARVQLSATGFYKTPKIHWDRAAGRGTPFYYFAYGAACAEVTVDTLTGEYVVDRVDILHDCGRSLNPAIDRGQIEGGFVQGMGWLTMEELWWDGQGRLRTHAPSTYKIPACSDRPRVFNVALLENAPNREDSIFRSKAVGEPPFMLGMSVFHALSDAVASVAGHRLCPRLDAPATPERVLACIAALREREAASPRS</sequence>
<dbReference type="SMART" id="SM01008">
    <property type="entry name" value="Ald_Xan_dh_C"/>
    <property type="match status" value="1"/>
</dbReference>
<dbReference type="EC" id="1.17.1.4" evidence="5"/>
<evidence type="ECO:0000256" key="3">
    <source>
        <dbReference type="SAM" id="MobiDB-lite"/>
    </source>
</evidence>
<dbReference type="NCBIfam" id="TIGR02965">
    <property type="entry name" value="xanthine_xdhB"/>
    <property type="match status" value="1"/>
</dbReference>
<keyword evidence="1" id="KW-0500">Molybdenum</keyword>
<evidence type="ECO:0000313" key="6">
    <source>
        <dbReference type="Proteomes" id="UP000652760"/>
    </source>
</evidence>
<organism evidence="5 6">
    <name type="scientific">Azospirillum endophyticum</name>
    <dbReference type="NCBI Taxonomy" id="2800326"/>
    <lineage>
        <taxon>Bacteria</taxon>
        <taxon>Pseudomonadati</taxon>
        <taxon>Pseudomonadota</taxon>
        <taxon>Alphaproteobacteria</taxon>
        <taxon>Rhodospirillales</taxon>
        <taxon>Azospirillaceae</taxon>
        <taxon>Azospirillum</taxon>
    </lineage>
</organism>
<dbReference type="Pfam" id="PF01315">
    <property type="entry name" value="Ald_Xan_dh_C"/>
    <property type="match status" value="1"/>
</dbReference>
<evidence type="ECO:0000256" key="2">
    <source>
        <dbReference type="ARBA" id="ARBA00023002"/>
    </source>
</evidence>
<dbReference type="Pfam" id="PF02738">
    <property type="entry name" value="MoCoBD_1"/>
    <property type="match status" value="1"/>
</dbReference>
<proteinExistence type="predicted"/>
<dbReference type="PANTHER" id="PTHR11908">
    <property type="entry name" value="XANTHINE DEHYDROGENASE"/>
    <property type="match status" value="1"/>
</dbReference>
<accession>A0ABS1F732</accession>
<dbReference type="InterPro" id="IPR016208">
    <property type="entry name" value="Ald_Oxase/xanthine_DH-like"/>
</dbReference>